<dbReference type="NCBIfam" id="TIGR01449">
    <property type="entry name" value="PGP_bact"/>
    <property type="match status" value="1"/>
</dbReference>
<dbReference type="GO" id="GO:0046872">
    <property type="term" value="F:metal ion binding"/>
    <property type="evidence" value="ECO:0007669"/>
    <property type="project" value="UniProtKB-KW"/>
</dbReference>
<dbReference type="InterPro" id="IPR037512">
    <property type="entry name" value="PGPase_prok"/>
</dbReference>
<dbReference type="GO" id="GO:0046295">
    <property type="term" value="P:glycolate biosynthetic process"/>
    <property type="evidence" value="ECO:0007669"/>
    <property type="project" value="UniProtKB-UniRule"/>
</dbReference>
<feature type="active site" description="Nucleophile" evidence="10">
    <location>
        <position position="18"/>
    </location>
</feature>
<evidence type="ECO:0000256" key="10">
    <source>
        <dbReference type="HAMAP-Rule" id="MF_00495"/>
    </source>
</evidence>
<keyword evidence="8 10" id="KW-0460">Magnesium</keyword>
<feature type="binding site" evidence="10">
    <location>
        <position position="20"/>
    </location>
    <ligand>
        <name>Mg(2+)</name>
        <dbReference type="ChEBI" id="CHEBI:18420"/>
    </ligand>
</feature>
<dbReference type="HAMAP" id="MF_00495">
    <property type="entry name" value="GPH_hydrolase_bact"/>
    <property type="match status" value="1"/>
</dbReference>
<dbReference type="UniPathway" id="UPA00865">
    <property type="reaction ID" value="UER00834"/>
</dbReference>
<dbReference type="Pfam" id="PF13419">
    <property type="entry name" value="HAD_2"/>
    <property type="match status" value="1"/>
</dbReference>
<dbReference type="NCBIfam" id="TIGR01549">
    <property type="entry name" value="HAD-SF-IA-v1"/>
    <property type="match status" value="1"/>
</dbReference>
<dbReference type="GO" id="GO:0005829">
    <property type="term" value="C:cytosol"/>
    <property type="evidence" value="ECO:0007669"/>
    <property type="project" value="TreeGrafter"/>
</dbReference>
<dbReference type="FunFam" id="3.40.50.1000:FF:000022">
    <property type="entry name" value="Phosphoglycolate phosphatase"/>
    <property type="match status" value="1"/>
</dbReference>
<comment type="pathway">
    <text evidence="3 10">Organic acid metabolism; glycolate biosynthesis; glycolate from 2-phosphoglycolate: step 1/1.</text>
</comment>
<dbReference type="InterPro" id="IPR006439">
    <property type="entry name" value="HAD-SF_hydro_IA"/>
</dbReference>
<dbReference type="InterPro" id="IPR036412">
    <property type="entry name" value="HAD-like_sf"/>
</dbReference>
<dbReference type="GO" id="GO:0008967">
    <property type="term" value="F:phosphoglycolate phosphatase activity"/>
    <property type="evidence" value="ECO:0007669"/>
    <property type="project" value="UniProtKB-UniRule"/>
</dbReference>
<dbReference type="InterPro" id="IPR041492">
    <property type="entry name" value="HAD_2"/>
</dbReference>
<proteinExistence type="inferred from homology"/>
<dbReference type="PANTHER" id="PTHR43434:SF1">
    <property type="entry name" value="PHOSPHOGLYCOLATE PHOSPHATASE"/>
    <property type="match status" value="1"/>
</dbReference>
<keyword evidence="6 10" id="KW-0479">Metal-binding</keyword>
<dbReference type="EC" id="3.1.3.18" evidence="5 10"/>
<dbReference type="Proteomes" id="UP000256774">
    <property type="component" value="Unassembled WGS sequence"/>
</dbReference>
<sequence length="229" mass="24678">MHELNRWFSGLPALIMLDLDGTLVDSAADIALSLNRALDDLALPPVSDELVRHGIGRGAARLMDVALQHVLPPGDSSAQRHVESEQLLAAFMRRYEDSVCEVSTVYPGVRAFLDAASEQGIALACITNKPLKPANNLLDALDLSRYFSLVLGGDSLTHKKPHPEPLQHALRHFSVSAERALMVGDSRNDVDAAKAAGVRVLALPYGYNHGETITACAPDRVVATLAEML</sequence>
<comment type="catalytic activity">
    <reaction evidence="1 10">
        <text>2-phosphoglycolate + H2O = glycolate + phosphate</text>
        <dbReference type="Rhea" id="RHEA:14369"/>
        <dbReference type="ChEBI" id="CHEBI:15377"/>
        <dbReference type="ChEBI" id="CHEBI:29805"/>
        <dbReference type="ChEBI" id="CHEBI:43474"/>
        <dbReference type="ChEBI" id="CHEBI:58033"/>
        <dbReference type="EC" id="3.1.3.18"/>
    </reaction>
</comment>
<evidence type="ECO:0000256" key="7">
    <source>
        <dbReference type="ARBA" id="ARBA00022801"/>
    </source>
</evidence>
<comment type="similarity">
    <text evidence="4 10">Belongs to the HAD-like hydrolase superfamily. CbbY/CbbZ/Gph/YieH family.</text>
</comment>
<reference evidence="11 12" key="1">
    <citation type="submission" date="2018-08" db="EMBL/GenBank/DDBJ databases">
        <title>Genomic Encyclopedia of Type Strains, Phase IV (KMG-IV): sequencing the most valuable type-strain genomes for metagenomic binning, comparative biology and taxonomic classification.</title>
        <authorList>
            <person name="Goeker M."/>
        </authorList>
    </citation>
    <scope>NUCLEOTIDE SEQUENCE [LARGE SCALE GENOMIC DNA]</scope>
    <source>
        <strain evidence="11 12">DSM 26022</strain>
    </source>
</reference>
<dbReference type="Gene3D" id="1.10.150.240">
    <property type="entry name" value="Putative phosphatase, domain 2"/>
    <property type="match status" value="1"/>
</dbReference>
<dbReference type="EMBL" id="QUNR01000001">
    <property type="protein sequence ID" value="REH40358.1"/>
    <property type="molecule type" value="Genomic_DNA"/>
</dbReference>
<evidence type="ECO:0000256" key="9">
    <source>
        <dbReference type="ARBA" id="ARBA00023277"/>
    </source>
</evidence>
<evidence type="ECO:0000256" key="6">
    <source>
        <dbReference type="ARBA" id="ARBA00022723"/>
    </source>
</evidence>
<keyword evidence="12" id="KW-1185">Reference proteome</keyword>
<dbReference type="RefSeq" id="WP_181898960.1">
    <property type="nucleotide sequence ID" value="NZ_QUNR01000001.1"/>
</dbReference>
<dbReference type="CDD" id="cd16417">
    <property type="entry name" value="HAD_PGPase"/>
    <property type="match status" value="1"/>
</dbReference>
<dbReference type="InterPro" id="IPR023198">
    <property type="entry name" value="PGP-like_dom2"/>
</dbReference>
<keyword evidence="7 10" id="KW-0378">Hydrolase</keyword>
<dbReference type="SUPFAM" id="SSF56784">
    <property type="entry name" value="HAD-like"/>
    <property type="match status" value="1"/>
</dbReference>
<name>A0A3E0H9G3_9GAMM</name>
<evidence type="ECO:0000313" key="11">
    <source>
        <dbReference type="EMBL" id="REH40358.1"/>
    </source>
</evidence>
<dbReference type="InterPro" id="IPR050155">
    <property type="entry name" value="HAD-like_hydrolase_sf"/>
</dbReference>
<dbReference type="SFLD" id="SFLDG01129">
    <property type="entry name" value="C1.5:_HAD__Beta-PGM__Phosphata"/>
    <property type="match status" value="1"/>
</dbReference>
<protein>
    <recommendedName>
        <fullName evidence="5 10">Phosphoglycolate phosphatase</fullName>
        <shortName evidence="10">PGP</shortName>
        <shortName evidence="10">PGPase</shortName>
        <ecNumber evidence="5 10">3.1.3.18</ecNumber>
    </recommendedName>
</protein>
<dbReference type="GO" id="GO:0006281">
    <property type="term" value="P:DNA repair"/>
    <property type="evidence" value="ECO:0007669"/>
    <property type="project" value="TreeGrafter"/>
</dbReference>
<evidence type="ECO:0000256" key="2">
    <source>
        <dbReference type="ARBA" id="ARBA00001946"/>
    </source>
</evidence>
<evidence type="ECO:0000256" key="3">
    <source>
        <dbReference type="ARBA" id="ARBA00004818"/>
    </source>
</evidence>
<keyword evidence="9 10" id="KW-0119">Carbohydrate metabolism</keyword>
<dbReference type="NCBIfam" id="NF009695">
    <property type="entry name" value="PRK13222.1-2"/>
    <property type="match status" value="1"/>
</dbReference>
<comment type="function">
    <text evidence="10">Specifically catalyzes the dephosphorylation of 2-phosphoglycolate. Is involved in the dissimilation of the intracellular 2-phosphoglycolate formed during the DNA repair of 3'-phosphoglycolate ends, a major class of DNA lesions induced by oxidative stress.</text>
</comment>
<evidence type="ECO:0000256" key="8">
    <source>
        <dbReference type="ARBA" id="ARBA00022842"/>
    </source>
</evidence>
<feature type="binding site" evidence="10">
    <location>
        <position position="185"/>
    </location>
    <ligand>
        <name>Mg(2+)</name>
        <dbReference type="ChEBI" id="CHEBI:18420"/>
    </ligand>
</feature>
<feature type="binding site" evidence="10">
    <location>
        <position position="18"/>
    </location>
    <ligand>
        <name>Mg(2+)</name>
        <dbReference type="ChEBI" id="CHEBI:18420"/>
    </ligand>
</feature>
<evidence type="ECO:0000256" key="1">
    <source>
        <dbReference type="ARBA" id="ARBA00000830"/>
    </source>
</evidence>
<gene>
    <name evidence="11" type="ORF">DFR26_0559</name>
</gene>
<dbReference type="GO" id="GO:0005975">
    <property type="term" value="P:carbohydrate metabolic process"/>
    <property type="evidence" value="ECO:0007669"/>
    <property type="project" value="InterPro"/>
</dbReference>
<dbReference type="SFLD" id="SFLDS00003">
    <property type="entry name" value="Haloacid_Dehalogenase"/>
    <property type="match status" value="1"/>
</dbReference>
<comment type="cofactor">
    <cofactor evidence="2 10">
        <name>Mg(2+)</name>
        <dbReference type="ChEBI" id="CHEBI:18420"/>
    </cofactor>
</comment>
<dbReference type="NCBIfam" id="TIGR01509">
    <property type="entry name" value="HAD-SF-IA-v3"/>
    <property type="match status" value="1"/>
</dbReference>
<evidence type="ECO:0000313" key="12">
    <source>
        <dbReference type="Proteomes" id="UP000256774"/>
    </source>
</evidence>
<accession>A0A3E0H9G3</accession>
<comment type="caution">
    <text evidence="11">The sequence shown here is derived from an EMBL/GenBank/DDBJ whole genome shotgun (WGS) entry which is preliminary data.</text>
</comment>
<organism evidence="11 12">
    <name type="scientific">Paraperlucidibaca baekdonensis</name>
    <dbReference type="NCBI Taxonomy" id="748120"/>
    <lineage>
        <taxon>Bacteria</taxon>
        <taxon>Pseudomonadati</taxon>
        <taxon>Pseudomonadota</taxon>
        <taxon>Gammaproteobacteria</taxon>
        <taxon>Moraxellales</taxon>
        <taxon>Moraxellaceae</taxon>
        <taxon>Paraperlucidibaca</taxon>
    </lineage>
</organism>
<evidence type="ECO:0000256" key="5">
    <source>
        <dbReference type="ARBA" id="ARBA00013078"/>
    </source>
</evidence>
<dbReference type="Gene3D" id="3.40.50.1000">
    <property type="entry name" value="HAD superfamily/HAD-like"/>
    <property type="match status" value="1"/>
</dbReference>
<evidence type="ECO:0000256" key="4">
    <source>
        <dbReference type="ARBA" id="ARBA00006171"/>
    </source>
</evidence>
<dbReference type="AlphaFoldDB" id="A0A3E0H9G3"/>
<dbReference type="PANTHER" id="PTHR43434">
    <property type="entry name" value="PHOSPHOGLYCOLATE PHOSPHATASE"/>
    <property type="match status" value="1"/>
</dbReference>
<dbReference type="SFLD" id="SFLDG01135">
    <property type="entry name" value="C1.5.6:_HAD__Beta-PGM__Phospha"/>
    <property type="match status" value="1"/>
</dbReference>
<dbReference type="InterPro" id="IPR023214">
    <property type="entry name" value="HAD_sf"/>
</dbReference>